<keyword evidence="4" id="KW-1185">Reference proteome</keyword>
<dbReference type="SMART" id="SM00903">
    <property type="entry name" value="Flavin_Reduct"/>
    <property type="match status" value="1"/>
</dbReference>
<evidence type="ECO:0000313" key="3">
    <source>
        <dbReference type="EMBL" id="SDC13971.1"/>
    </source>
</evidence>
<dbReference type="InterPro" id="IPR050268">
    <property type="entry name" value="NADH-dep_flavin_reductase"/>
</dbReference>
<keyword evidence="3" id="KW-0503">Monooxygenase</keyword>
<dbReference type="KEGG" id="pmad:BAY61_10970"/>
<keyword evidence="2" id="KW-0560">Oxidoreductase</keyword>
<dbReference type="PANTHER" id="PTHR30466">
    <property type="entry name" value="FLAVIN REDUCTASE"/>
    <property type="match status" value="1"/>
</dbReference>
<dbReference type="InterPro" id="IPR012349">
    <property type="entry name" value="Split_barrel_FMN-bd"/>
</dbReference>
<accession>A0A222VND4</accession>
<dbReference type="NCBIfam" id="NF045630">
    <property type="entry name" value="monooxsub_HsaB"/>
    <property type="match status" value="1"/>
</dbReference>
<dbReference type="EMBL" id="FMZE01000001">
    <property type="protein sequence ID" value="SDC13971.1"/>
    <property type="molecule type" value="Genomic_DNA"/>
</dbReference>
<dbReference type="PANTHER" id="PTHR30466:SF11">
    <property type="entry name" value="FLAVIN-DEPENDENT MONOOXYGENASE, REDUCTASE SUBUNIT HSAB"/>
    <property type="match status" value="1"/>
</dbReference>
<comment type="similarity">
    <text evidence="1">Belongs to the non-flavoprotein flavin reductase family.</text>
</comment>
<dbReference type="Gene3D" id="2.30.110.10">
    <property type="entry name" value="Electron Transport, Fmn-binding Protein, Chain A"/>
    <property type="match status" value="1"/>
</dbReference>
<dbReference type="Pfam" id="PF01613">
    <property type="entry name" value="Flavin_Reduct"/>
    <property type="match status" value="1"/>
</dbReference>
<dbReference type="InterPro" id="IPR054682">
    <property type="entry name" value="HsaB"/>
</dbReference>
<dbReference type="STRING" id="530584.SAMN05421630_101562"/>
<reference evidence="3 4" key="1">
    <citation type="submission" date="2016-10" db="EMBL/GenBank/DDBJ databases">
        <authorList>
            <person name="de Groot N.N."/>
        </authorList>
    </citation>
    <scope>NUCLEOTIDE SEQUENCE [LARGE SCALE GENOMIC DNA]</scope>
    <source>
        <strain evidence="3 4">CGMCC 4.5506</strain>
    </source>
</reference>
<dbReference type="GO" id="GO:0010181">
    <property type="term" value="F:FMN binding"/>
    <property type="evidence" value="ECO:0007669"/>
    <property type="project" value="InterPro"/>
</dbReference>
<dbReference type="OrthoDB" id="9792858at2"/>
<dbReference type="AlphaFoldDB" id="A0A222VND4"/>
<dbReference type="SUPFAM" id="SSF50475">
    <property type="entry name" value="FMN-binding split barrel"/>
    <property type="match status" value="1"/>
</dbReference>
<evidence type="ECO:0000256" key="1">
    <source>
        <dbReference type="ARBA" id="ARBA00008898"/>
    </source>
</evidence>
<proteinExistence type="inferred from homology"/>
<dbReference type="InterPro" id="IPR002563">
    <property type="entry name" value="Flavin_Rdtase-like_dom"/>
</dbReference>
<name>A0A222VND4_9PSEU</name>
<dbReference type="RefSeq" id="WP_091795949.1">
    <property type="nucleotide sequence ID" value="NZ_CP016353.1"/>
</dbReference>
<dbReference type="GO" id="GO:0042602">
    <property type="term" value="F:riboflavin reductase (NADPH) activity"/>
    <property type="evidence" value="ECO:0007669"/>
    <property type="project" value="TreeGrafter"/>
</dbReference>
<organism evidence="3 4">
    <name type="scientific">Prauserella marina</name>
    <dbReference type="NCBI Taxonomy" id="530584"/>
    <lineage>
        <taxon>Bacteria</taxon>
        <taxon>Bacillati</taxon>
        <taxon>Actinomycetota</taxon>
        <taxon>Actinomycetes</taxon>
        <taxon>Pseudonocardiales</taxon>
        <taxon>Pseudonocardiaceae</taxon>
        <taxon>Prauserella</taxon>
    </lineage>
</organism>
<dbReference type="GO" id="GO:0004497">
    <property type="term" value="F:monooxygenase activity"/>
    <property type="evidence" value="ECO:0007669"/>
    <property type="project" value="UniProtKB-KW"/>
</dbReference>
<evidence type="ECO:0000313" key="4">
    <source>
        <dbReference type="Proteomes" id="UP000199494"/>
    </source>
</evidence>
<gene>
    <name evidence="3" type="ORF">SAMN05421630_101562</name>
</gene>
<dbReference type="Proteomes" id="UP000199494">
    <property type="component" value="Unassembled WGS sequence"/>
</dbReference>
<evidence type="ECO:0000256" key="2">
    <source>
        <dbReference type="ARBA" id="ARBA00023002"/>
    </source>
</evidence>
<protein>
    <submittedName>
        <fullName evidence="3">3-hydroxy-9,10-secoandrosta-1,3,5(10)-triene-9,17-dione monooxygenase reductase component</fullName>
    </submittedName>
</protein>
<sequence length="193" mass="20661">MIREGAAESTVESLDPGGEVVDPAGFRSVLGHFCTGVTIVTAADDEGRPAGFACQSFAALSLDPPLVLFCPAKGSRTWPLIERIGRFAVNVLADDQRELSARFGRSAPDKFDAVPWRPAPSGAPLLGGALTWVDCRLDAVHEAGDHYVVVGRVTALGAVSRGRPLLFYRGTYTVTEQESPPGVPAWPRPDDWF</sequence>